<accession>A0A255ZA64</accession>
<organism evidence="1 2">
    <name type="scientific">Sandarakinorhabdus cyanobacteriorum</name>
    <dbReference type="NCBI Taxonomy" id="1981098"/>
    <lineage>
        <taxon>Bacteria</taxon>
        <taxon>Pseudomonadati</taxon>
        <taxon>Pseudomonadota</taxon>
        <taxon>Alphaproteobacteria</taxon>
        <taxon>Sphingomonadales</taxon>
        <taxon>Sphingosinicellaceae</taxon>
        <taxon>Sandarakinorhabdus</taxon>
    </lineage>
</organism>
<proteinExistence type="predicted"/>
<name>A0A255ZA64_9SPHN</name>
<dbReference type="InterPro" id="IPR011990">
    <property type="entry name" value="TPR-like_helical_dom_sf"/>
</dbReference>
<sequence>MAVAPLHIFVKITDPSGREWNVETTDGANAMRTDWYRQKFVISDRAVESGIYLRKLSPQETAALLANVVVEKLVADGRYEEAVDAAREILAASPRDVHALLQLGNAYGRMVESEFTSRYPTPAAIPPALKPRWQMLIEANRKAFADAEALGWTPAP</sequence>
<dbReference type="Gene3D" id="1.25.40.10">
    <property type="entry name" value="Tetratricopeptide repeat domain"/>
    <property type="match status" value="1"/>
</dbReference>
<dbReference type="AlphaFoldDB" id="A0A255ZA64"/>
<dbReference type="EMBL" id="NOXT01000020">
    <property type="protein sequence ID" value="OYQ37784.1"/>
    <property type="molecule type" value="Genomic_DNA"/>
</dbReference>
<gene>
    <name evidence="1" type="ORF">CHU93_00360</name>
</gene>
<comment type="caution">
    <text evidence="1">The sequence shown here is derived from an EMBL/GenBank/DDBJ whole genome shotgun (WGS) entry which is preliminary data.</text>
</comment>
<evidence type="ECO:0000313" key="2">
    <source>
        <dbReference type="Proteomes" id="UP000216991"/>
    </source>
</evidence>
<reference evidence="1 2" key="1">
    <citation type="submission" date="2017-07" db="EMBL/GenBank/DDBJ databases">
        <title>Sandarakinorhabdus cyanobacteriorum sp. nov., a novel bacterium isolated from cyanobacterial aggregates in a eutrophic lake.</title>
        <authorList>
            <person name="Cai H."/>
        </authorList>
    </citation>
    <scope>NUCLEOTIDE SEQUENCE [LARGE SCALE GENOMIC DNA]</scope>
    <source>
        <strain evidence="1 2">TH057</strain>
    </source>
</reference>
<dbReference type="Proteomes" id="UP000216991">
    <property type="component" value="Unassembled WGS sequence"/>
</dbReference>
<keyword evidence="2" id="KW-1185">Reference proteome</keyword>
<dbReference type="SUPFAM" id="SSF48452">
    <property type="entry name" value="TPR-like"/>
    <property type="match status" value="1"/>
</dbReference>
<evidence type="ECO:0000313" key="1">
    <source>
        <dbReference type="EMBL" id="OYQ37784.1"/>
    </source>
</evidence>
<protein>
    <submittedName>
        <fullName evidence="1">Uncharacterized protein</fullName>
    </submittedName>
</protein>